<proteinExistence type="predicted"/>
<evidence type="ECO:0000313" key="2">
    <source>
        <dbReference type="EMBL" id="GAA4800520.1"/>
    </source>
</evidence>
<evidence type="ECO:0008006" key="4">
    <source>
        <dbReference type="Google" id="ProtNLM"/>
    </source>
</evidence>
<feature type="chain" id="PRO_5047324831" description="Alpha-ketoglutarate decarboxylase" evidence="1">
    <location>
        <begin position="30"/>
        <end position="176"/>
    </location>
</feature>
<dbReference type="RefSeq" id="WP_345275129.1">
    <property type="nucleotide sequence ID" value="NZ_BAABJW010000001.1"/>
</dbReference>
<keyword evidence="3" id="KW-1185">Reference proteome</keyword>
<comment type="caution">
    <text evidence="2">The sequence shown here is derived from an EMBL/GenBank/DDBJ whole genome shotgun (WGS) entry which is preliminary data.</text>
</comment>
<keyword evidence="1" id="KW-0732">Signal</keyword>
<dbReference type="Proteomes" id="UP001501433">
    <property type="component" value="Unassembled WGS sequence"/>
</dbReference>
<protein>
    <recommendedName>
        <fullName evidence="4">Alpha-ketoglutarate decarboxylase</fullName>
    </recommendedName>
</protein>
<feature type="signal peptide" evidence="1">
    <location>
        <begin position="1"/>
        <end position="29"/>
    </location>
</feature>
<evidence type="ECO:0000256" key="1">
    <source>
        <dbReference type="SAM" id="SignalP"/>
    </source>
</evidence>
<name>A0ABP9BU23_9FLAO</name>
<accession>A0ABP9BU23</accession>
<organism evidence="2 3">
    <name type="scientific">Litoribaculum gwangyangense</name>
    <dbReference type="NCBI Taxonomy" id="1130722"/>
    <lineage>
        <taxon>Bacteria</taxon>
        <taxon>Pseudomonadati</taxon>
        <taxon>Bacteroidota</taxon>
        <taxon>Flavobacteriia</taxon>
        <taxon>Flavobacteriales</taxon>
        <taxon>Flavobacteriaceae</taxon>
        <taxon>Litoribaculum</taxon>
    </lineage>
</organism>
<sequence length="176" mass="20018">MISFFNSVRKTIVLLIAFSCYILCSRAQSESSNFWNQVRYGGGVGLNFGDGFFSATLAPSAIYEFNNYFALGLGLNATFNNQKSVYKSTILGGSLISLFNVIPELQLSAEFEELNVNRRYNVNLNIPDDNYWSPALFLGAGYRSGNITFGVRYDVLFDRERSIYLDPWAPFMRFYF</sequence>
<reference evidence="3" key="1">
    <citation type="journal article" date="2019" name="Int. J. Syst. Evol. Microbiol.">
        <title>The Global Catalogue of Microorganisms (GCM) 10K type strain sequencing project: providing services to taxonomists for standard genome sequencing and annotation.</title>
        <authorList>
            <consortium name="The Broad Institute Genomics Platform"/>
            <consortium name="The Broad Institute Genome Sequencing Center for Infectious Disease"/>
            <person name="Wu L."/>
            <person name="Ma J."/>
        </authorList>
    </citation>
    <scope>NUCLEOTIDE SEQUENCE [LARGE SCALE GENOMIC DNA]</scope>
    <source>
        <strain evidence="3">JCM 18325</strain>
    </source>
</reference>
<evidence type="ECO:0000313" key="3">
    <source>
        <dbReference type="Proteomes" id="UP001501433"/>
    </source>
</evidence>
<gene>
    <name evidence="2" type="ORF">GCM10023330_02600</name>
</gene>
<dbReference type="EMBL" id="BAABJW010000001">
    <property type="protein sequence ID" value="GAA4800520.1"/>
    <property type="molecule type" value="Genomic_DNA"/>
</dbReference>